<dbReference type="PANTHER" id="PTHR33362:SF5">
    <property type="entry name" value="C4-DICARBOXYLATE TRAP TRANSPORTER LARGE PERMEASE PROTEIN DCTM"/>
    <property type="match status" value="1"/>
</dbReference>
<comment type="subcellular location">
    <subcellularLocation>
        <location evidence="1">Cell inner membrane</location>
        <topology evidence="1">Multi-pass membrane protein</topology>
    </subcellularLocation>
</comment>
<feature type="transmembrane region" description="Helical" evidence="7">
    <location>
        <begin position="403"/>
        <end position="427"/>
    </location>
</feature>
<dbReference type="NCBIfam" id="TIGR00786">
    <property type="entry name" value="dctM"/>
    <property type="match status" value="1"/>
</dbReference>
<feature type="transmembrane region" description="Helical" evidence="7">
    <location>
        <begin position="363"/>
        <end position="391"/>
    </location>
</feature>
<dbReference type="PIRSF" id="PIRSF006066">
    <property type="entry name" value="HI0050"/>
    <property type="match status" value="1"/>
</dbReference>
<feature type="transmembrane region" description="Helical" evidence="7">
    <location>
        <begin position="340"/>
        <end position="357"/>
    </location>
</feature>
<evidence type="ECO:0000256" key="6">
    <source>
        <dbReference type="ARBA" id="ARBA00023136"/>
    </source>
</evidence>
<reference evidence="9" key="1">
    <citation type="submission" date="2020-07" db="EMBL/GenBank/DDBJ databases">
        <title>Huge and variable diversity of episymbiotic CPR bacteria and DPANN archaea in groundwater ecosystems.</title>
        <authorList>
            <person name="He C.Y."/>
            <person name="Keren R."/>
            <person name="Whittaker M."/>
            <person name="Farag I.F."/>
            <person name="Doudna J."/>
            <person name="Cate J.H.D."/>
            <person name="Banfield J.F."/>
        </authorList>
    </citation>
    <scope>NUCLEOTIDE SEQUENCE</scope>
    <source>
        <strain evidence="9">NC_groundwater_1664_Pr3_B-0.1um_52_9</strain>
    </source>
</reference>
<accession>A0A9D6V7J0</accession>
<protein>
    <submittedName>
        <fullName evidence="9">TRAP transporter large permease</fullName>
    </submittedName>
</protein>
<evidence type="ECO:0000313" key="10">
    <source>
        <dbReference type="Proteomes" id="UP000807825"/>
    </source>
</evidence>
<evidence type="ECO:0000313" key="9">
    <source>
        <dbReference type="EMBL" id="MBI5250477.1"/>
    </source>
</evidence>
<dbReference type="InterPro" id="IPR004681">
    <property type="entry name" value="TRAP_DctM"/>
</dbReference>
<gene>
    <name evidence="9" type="ORF">HY912_13370</name>
</gene>
<keyword evidence="3" id="KW-0997">Cell inner membrane</keyword>
<dbReference type="Proteomes" id="UP000807825">
    <property type="component" value="Unassembled WGS sequence"/>
</dbReference>
<feature type="transmembrane region" description="Helical" evidence="7">
    <location>
        <begin position="248"/>
        <end position="266"/>
    </location>
</feature>
<keyword evidence="4 7" id="KW-0812">Transmembrane</keyword>
<evidence type="ECO:0000256" key="1">
    <source>
        <dbReference type="ARBA" id="ARBA00004429"/>
    </source>
</evidence>
<feature type="transmembrane region" description="Helical" evidence="7">
    <location>
        <begin position="6"/>
        <end position="39"/>
    </location>
</feature>
<evidence type="ECO:0000256" key="5">
    <source>
        <dbReference type="ARBA" id="ARBA00022989"/>
    </source>
</evidence>
<proteinExistence type="predicted"/>
<dbReference type="AlphaFoldDB" id="A0A9D6V7J0"/>
<name>A0A9D6V7J0_9BACT</name>
<dbReference type="GO" id="GO:0005886">
    <property type="term" value="C:plasma membrane"/>
    <property type="evidence" value="ECO:0007669"/>
    <property type="project" value="UniProtKB-SubCell"/>
</dbReference>
<keyword evidence="5 7" id="KW-1133">Transmembrane helix</keyword>
<evidence type="ECO:0000256" key="2">
    <source>
        <dbReference type="ARBA" id="ARBA00022475"/>
    </source>
</evidence>
<evidence type="ECO:0000256" key="3">
    <source>
        <dbReference type="ARBA" id="ARBA00022519"/>
    </source>
</evidence>
<dbReference type="EMBL" id="JACRDE010000348">
    <property type="protein sequence ID" value="MBI5250477.1"/>
    <property type="molecule type" value="Genomic_DNA"/>
</dbReference>
<evidence type="ECO:0000256" key="7">
    <source>
        <dbReference type="SAM" id="Phobius"/>
    </source>
</evidence>
<organism evidence="9 10">
    <name type="scientific">Desulfomonile tiedjei</name>
    <dbReference type="NCBI Taxonomy" id="2358"/>
    <lineage>
        <taxon>Bacteria</taxon>
        <taxon>Pseudomonadati</taxon>
        <taxon>Thermodesulfobacteriota</taxon>
        <taxon>Desulfomonilia</taxon>
        <taxon>Desulfomonilales</taxon>
        <taxon>Desulfomonilaceae</taxon>
        <taxon>Desulfomonile</taxon>
    </lineage>
</organism>
<keyword evidence="6 7" id="KW-0472">Membrane</keyword>
<keyword evidence="2" id="KW-1003">Cell membrane</keyword>
<dbReference type="PANTHER" id="PTHR33362">
    <property type="entry name" value="SIALIC ACID TRAP TRANSPORTER PERMEASE PROTEIN SIAT-RELATED"/>
    <property type="match status" value="1"/>
</dbReference>
<feature type="transmembrane region" description="Helical" evidence="7">
    <location>
        <begin position="177"/>
        <end position="199"/>
    </location>
</feature>
<sequence>MSLAAIGFLIIVFAFALFFLGAEIGFAMGVAGFIGFAWIRGLDAALTLVASDVYSVFSSYGFSVISMFVLMGQIGASGGVARNLYSSAYKFMGHIPGGLAIGTVAACTAFKAVCGSAPATAATFAAVAVPEMDKYGYDKRLSCGTVATVGTLGILIPPSTTLIVYGILTETSIGKLFMAGIVPGLIIALSFVITLLAWAHINPALGPRGEKSTWKQRLASLPPVLPVGIIFVLVVGGLLVGFFTPTEAGSVGSFSVFVFLLVRRDMSAKRLIKAIGESLRIACMVIVLIAGATIMGHFFAVTRTPFVVAEWLGSLSASPFVVMLIIVAVYLIGGSVIDDLAFLILATPIFFPVAMKLGYDPVWFGIILGVVTMIGIILPPMAISVFVVSGVTKVPINTIYKGIYPYIAGMVICLLLVLLFPQISLWLPNHFIK</sequence>
<feature type="transmembrane region" description="Helical" evidence="7">
    <location>
        <begin position="141"/>
        <end position="165"/>
    </location>
</feature>
<dbReference type="Pfam" id="PF06808">
    <property type="entry name" value="DctM"/>
    <property type="match status" value="1"/>
</dbReference>
<feature type="transmembrane region" description="Helical" evidence="7">
    <location>
        <begin position="278"/>
        <end position="299"/>
    </location>
</feature>
<dbReference type="InterPro" id="IPR010656">
    <property type="entry name" value="DctM"/>
</dbReference>
<comment type="caution">
    <text evidence="9">The sequence shown here is derived from an EMBL/GenBank/DDBJ whole genome shotgun (WGS) entry which is preliminary data.</text>
</comment>
<feature type="domain" description="TRAP C4-dicarboxylate transport system permease DctM subunit" evidence="8">
    <location>
        <begin position="12"/>
        <end position="423"/>
    </location>
</feature>
<feature type="transmembrane region" description="Helical" evidence="7">
    <location>
        <begin position="220"/>
        <end position="242"/>
    </location>
</feature>
<feature type="transmembrane region" description="Helical" evidence="7">
    <location>
        <begin position="60"/>
        <end position="81"/>
    </location>
</feature>
<feature type="transmembrane region" description="Helical" evidence="7">
    <location>
        <begin position="311"/>
        <end position="333"/>
    </location>
</feature>
<evidence type="ECO:0000256" key="4">
    <source>
        <dbReference type="ARBA" id="ARBA00022692"/>
    </source>
</evidence>
<evidence type="ECO:0000259" key="8">
    <source>
        <dbReference type="Pfam" id="PF06808"/>
    </source>
</evidence>
<dbReference type="GO" id="GO:0022857">
    <property type="term" value="F:transmembrane transporter activity"/>
    <property type="evidence" value="ECO:0007669"/>
    <property type="project" value="TreeGrafter"/>
</dbReference>